<dbReference type="EMBL" id="CP036498">
    <property type="protein sequence ID" value="QUS40929.1"/>
    <property type="molecule type" value="Genomic_DNA"/>
</dbReference>
<dbReference type="Proteomes" id="UP000682843">
    <property type="component" value="Chromosome"/>
</dbReference>
<keyword evidence="2" id="KW-1185">Reference proteome</keyword>
<proteinExistence type="predicted"/>
<evidence type="ECO:0000313" key="1">
    <source>
        <dbReference type="EMBL" id="QUS40929.1"/>
    </source>
</evidence>
<evidence type="ECO:0000313" key="2">
    <source>
        <dbReference type="Proteomes" id="UP000682843"/>
    </source>
</evidence>
<evidence type="ECO:0008006" key="3">
    <source>
        <dbReference type="Google" id="ProtNLM"/>
    </source>
</evidence>
<dbReference type="RefSeq" id="WP_211909523.1">
    <property type="nucleotide sequence ID" value="NZ_CP036498.1"/>
</dbReference>
<sequence length="163" mass="18705">MAYEFDLGELEGPLADQTDGNAWVVEFILGFDADTDELNVMSVLLFETDENNKLELCFGIRTKSGPELDVVSLPDYSKEKTDFCIPKDNRMEVTIRLREAIELLISDADPEYIIMQTFYPNLEPKALRKYDAVEDTLSTSGYLPQDSWREPDGINYWLFKKQG</sequence>
<organism evidence="1 2">
    <name type="scientific">Tardiphaga alba</name>
    <dbReference type="NCBI Taxonomy" id="340268"/>
    <lineage>
        <taxon>Bacteria</taxon>
        <taxon>Pseudomonadati</taxon>
        <taxon>Pseudomonadota</taxon>
        <taxon>Alphaproteobacteria</taxon>
        <taxon>Hyphomicrobiales</taxon>
        <taxon>Nitrobacteraceae</taxon>
        <taxon>Tardiphaga</taxon>
    </lineage>
</organism>
<name>A0ABX8ABI8_9BRAD</name>
<gene>
    <name evidence="1" type="ORF">RPMA_20355</name>
</gene>
<protein>
    <recommendedName>
        <fullName evidence="3">DUF695 domain-containing protein</fullName>
    </recommendedName>
</protein>
<accession>A0ABX8ABI8</accession>
<reference evidence="1 2" key="1">
    <citation type="submission" date="2019-02" db="EMBL/GenBank/DDBJ databases">
        <title>Emended description of the genus Rhodopseudomonas and description of Rhodopseudomonas albus sp. nov., a non-phototrophic, heavy-metal-tolerant bacterium isolated from garden soil.</title>
        <authorList>
            <person name="Bao Z."/>
            <person name="Cao W.W."/>
            <person name="Sato Y."/>
            <person name="Nishizawa T."/>
            <person name="Zhao J."/>
            <person name="Guo Y."/>
            <person name="Ohta H."/>
        </authorList>
    </citation>
    <scope>NUCLEOTIDE SEQUENCE [LARGE SCALE GENOMIC DNA]</scope>
    <source>
        <strain evidence="1 2">SK50-23</strain>
    </source>
</reference>